<feature type="domain" description="UmuC" evidence="6">
    <location>
        <begin position="2"/>
        <end position="188"/>
    </location>
</feature>
<dbReference type="PANTHER" id="PTHR11076:SF34">
    <property type="entry name" value="PROTEIN UMUC"/>
    <property type="match status" value="1"/>
</dbReference>
<dbReference type="Gene3D" id="3.30.1490.100">
    <property type="entry name" value="DNA polymerase, Y-family, little finger domain"/>
    <property type="match status" value="1"/>
</dbReference>
<evidence type="ECO:0000313" key="8">
    <source>
        <dbReference type="Proteomes" id="UP000192266"/>
    </source>
</evidence>
<comment type="similarity">
    <text evidence="1">Belongs to the DNA polymerase type-Y family.</text>
</comment>
<keyword evidence="7" id="KW-0548">Nucleotidyltransferase</keyword>
<evidence type="ECO:0000313" key="7">
    <source>
        <dbReference type="EMBL" id="SMC00639.1"/>
    </source>
</evidence>
<dbReference type="Pfam" id="PF13438">
    <property type="entry name" value="DUF4113"/>
    <property type="match status" value="1"/>
</dbReference>
<dbReference type="InterPro" id="IPR001126">
    <property type="entry name" value="UmuC"/>
</dbReference>
<dbReference type="GO" id="GO:0009432">
    <property type="term" value="P:SOS response"/>
    <property type="evidence" value="ECO:0007669"/>
    <property type="project" value="UniProtKB-KW"/>
</dbReference>
<accession>A0A1W1W4T8</accession>
<dbReference type="CDD" id="cd01700">
    <property type="entry name" value="PolY_Pol_V_umuC"/>
    <property type="match status" value="1"/>
</dbReference>
<keyword evidence="8" id="KW-1185">Reference proteome</keyword>
<keyword evidence="2" id="KW-0227">DNA damage</keyword>
<keyword evidence="3" id="KW-0741">SOS mutagenesis</keyword>
<sequence length="441" mass="48778">MFALVDGNNFYVSCERAFQPQLEGLPVVVLSNNDGCVVSRSAEAKALGIPMGEPFFRIRPLVAQHGVRVLSSNYALYGDMSRRLMGYLADVAPEVEIYSIDEAFLNLTGMERWLGGLEAYGRRIRREIRQWTHIPTCVGVAPTRTLAKLANRVAKKTPDLEGVLYLDSEEKRQWALEQVAVEDVWGIGHQYAARLHAHGVTTAAQLARVSEAWARKHLGGVVGARLVRELQGVACHSLAPSEDGTLSRQSIACTRTFGQTLTAYPEVLSAVATFTTRAAEKLRRQQSAVQLLTVFISKNRFGVEPPPYTASVTLSLPVATSDTAELIRYARAGLRQIWRPDTAYKKAGVVFDGLEAAGQQQLSLFEPTAQTRQRSKLMVDLDQLNARYGAGSVGFAVAQRYKYSKAPSWAGRKEMRTPAYTTNLEELWRINMDGTLLKSRG</sequence>
<keyword evidence="7" id="KW-0239">DNA-directed DNA polymerase</keyword>
<dbReference type="SUPFAM" id="SSF100879">
    <property type="entry name" value="Lesion bypass DNA polymerase (Y-family), little finger domain"/>
    <property type="match status" value="1"/>
</dbReference>
<dbReference type="Gene3D" id="3.40.1170.60">
    <property type="match status" value="1"/>
</dbReference>
<evidence type="ECO:0000259" key="6">
    <source>
        <dbReference type="PROSITE" id="PS50173"/>
    </source>
</evidence>
<dbReference type="InterPro" id="IPR025188">
    <property type="entry name" value="DUF4113"/>
</dbReference>
<dbReference type="GO" id="GO:0003684">
    <property type="term" value="F:damaged DNA binding"/>
    <property type="evidence" value="ECO:0007669"/>
    <property type="project" value="InterPro"/>
</dbReference>
<gene>
    <name evidence="7" type="ORF">SAMN00120144_4081</name>
</gene>
<dbReference type="GO" id="GO:0006281">
    <property type="term" value="P:DNA repair"/>
    <property type="evidence" value="ECO:0007669"/>
    <property type="project" value="UniProtKB-KW"/>
</dbReference>
<dbReference type="Gene3D" id="1.10.150.20">
    <property type="entry name" value="5' to 3' exonuclease, C-terminal subdomain"/>
    <property type="match status" value="1"/>
</dbReference>
<dbReference type="SUPFAM" id="SSF56672">
    <property type="entry name" value="DNA/RNA polymerases"/>
    <property type="match status" value="1"/>
</dbReference>
<dbReference type="PANTHER" id="PTHR11076">
    <property type="entry name" value="DNA REPAIR POLYMERASE UMUC / TRANSFERASE FAMILY MEMBER"/>
    <property type="match status" value="1"/>
</dbReference>
<keyword evidence="7" id="KW-0808">Transferase</keyword>
<dbReference type="RefSeq" id="WP_084448054.1">
    <property type="nucleotide sequence ID" value="NZ_FWWW01000112.1"/>
</dbReference>
<evidence type="ECO:0000256" key="3">
    <source>
        <dbReference type="ARBA" id="ARBA00023199"/>
    </source>
</evidence>
<dbReference type="GO" id="GO:0042276">
    <property type="term" value="P:error-prone translesion synthesis"/>
    <property type="evidence" value="ECO:0007669"/>
    <property type="project" value="TreeGrafter"/>
</dbReference>
<evidence type="ECO:0000256" key="2">
    <source>
        <dbReference type="ARBA" id="ARBA00022763"/>
    </source>
</evidence>
<dbReference type="PROSITE" id="PS50173">
    <property type="entry name" value="UMUC"/>
    <property type="match status" value="1"/>
</dbReference>
<evidence type="ECO:0000256" key="5">
    <source>
        <dbReference type="ARBA" id="ARBA00023236"/>
    </source>
</evidence>
<reference evidence="7 8" key="1">
    <citation type="submission" date="2017-04" db="EMBL/GenBank/DDBJ databases">
        <authorList>
            <person name="Afonso C.L."/>
            <person name="Miller P.J."/>
            <person name="Scott M.A."/>
            <person name="Spackman E."/>
            <person name="Goraichik I."/>
            <person name="Dimitrov K.M."/>
            <person name="Suarez D.L."/>
            <person name="Swayne D.E."/>
        </authorList>
    </citation>
    <scope>NUCLEOTIDE SEQUENCE [LARGE SCALE GENOMIC DNA]</scope>
    <source>
        <strain evidence="7 8">DSM 11622</strain>
    </source>
</reference>
<dbReference type="InterPro" id="IPR036775">
    <property type="entry name" value="DNA_pol_Y-fam_lit_finger_sf"/>
</dbReference>
<dbReference type="Gene3D" id="3.30.70.270">
    <property type="match status" value="1"/>
</dbReference>
<dbReference type="Proteomes" id="UP000192266">
    <property type="component" value="Unassembled WGS sequence"/>
</dbReference>
<protein>
    <submittedName>
        <fullName evidence="7">DNA-directed DNA polymerase</fullName>
    </submittedName>
</protein>
<dbReference type="GO" id="GO:0005829">
    <property type="term" value="C:cytosol"/>
    <property type="evidence" value="ECO:0007669"/>
    <property type="project" value="TreeGrafter"/>
</dbReference>
<dbReference type="OrthoDB" id="9808813at2"/>
<evidence type="ECO:0000256" key="4">
    <source>
        <dbReference type="ARBA" id="ARBA00023204"/>
    </source>
</evidence>
<dbReference type="EMBL" id="FWWW01000112">
    <property type="protein sequence ID" value="SMC00639.1"/>
    <property type="molecule type" value="Genomic_DNA"/>
</dbReference>
<dbReference type="InterPro" id="IPR043502">
    <property type="entry name" value="DNA/RNA_pol_sf"/>
</dbReference>
<dbReference type="InterPro" id="IPR050116">
    <property type="entry name" value="DNA_polymerase-Y"/>
</dbReference>
<proteinExistence type="inferred from homology"/>
<dbReference type="Pfam" id="PF00817">
    <property type="entry name" value="IMS"/>
    <property type="match status" value="1"/>
</dbReference>
<dbReference type="Pfam" id="PF11799">
    <property type="entry name" value="IMS_C"/>
    <property type="match status" value="1"/>
</dbReference>
<dbReference type="STRING" id="645990.SAMN00120144_4081"/>
<evidence type="ECO:0000256" key="1">
    <source>
        <dbReference type="ARBA" id="ARBA00010945"/>
    </source>
</evidence>
<dbReference type="InterPro" id="IPR043128">
    <property type="entry name" value="Rev_trsase/Diguanyl_cyclase"/>
</dbReference>
<keyword evidence="4" id="KW-0234">DNA repair</keyword>
<name>A0A1W1W4T8_9BACT</name>
<keyword evidence="5" id="KW-0742">SOS response</keyword>
<dbReference type="GO" id="GO:0003887">
    <property type="term" value="F:DNA-directed DNA polymerase activity"/>
    <property type="evidence" value="ECO:0007669"/>
    <property type="project" value="UniProtKB-KW"/>
</dbReference>
<dbReference type="AlphaFoldDB" id="A0A1W1W4T8"/>
<organism evidence="7 8">
    <name type="scientific">Hymenobacter roseosalivarius DSM 11622</name>
    <dbReference type="NCBI Taxonomy" id="645990"/>
    <lineage>
        <taxon>Bacteria</taxon>
        <taxon>Pseudomonadati</taxon>
        <taxon>Bacteroidota</taxon>
        <taxon>Cytophagia</taxon>
        <taxon>Cytophagales</taxon>
        <taxon>Hymenobacteraceae</taxon>
        <taxon>Hymenobacter</taxon>
    </lineage>
</organism>
<dbReference type="InterPro" id="IPR017961">
    <property type="entry name" value="DNA_pol_Y-fam_little_finger"/>
</dbReference>